<dbReference type="CDD" id="cd00067">
    <property type="entry name" value="GAL4"/>
    <property type="match status" value="1"/>
</dbReference>
<dbReference type="GO" id="GO:0000981">
    <property type="term" value="F:DNA-binding transcription factor activity, RNA polymerase II-specific"/>
    <property type="evidence" value="ECO:0007669"/>
    <property type="project" value="InterPro"/>
</dbReference>
<evidence type="ECO:0000256" key="1">
    <source>
        <dbReference type="SAM" id="MobiDB-lite"/>
    </source>
</evidence>
<name>A0AAD7NJD3_9AGAR</name>
<dbReference type="PROSITE" id="PS50048">
    <property type="entry name" value="ZN2_CY6_FUNGAL_2"/>
    <property type="match status" value="1"/>
</dbReference>
<dbReference type="SMART" id="SM00066">
    <property type="entry name" value="GAL4"/>
    <property type="match status" value="1"/>
</dbReference>
<protein>
    <recommendedName>
        <fullName evidence="2">Zn(2)-C6 fungal-type domain-containing protein</fullName>
    </recommendedName>
</protein>
<dbReference type="InterPro" id="IPR036864">
    <property type="entry name" value="Zn2-C6_fun-type_DNA-bd_sf"/>
</dbReference>
<reference evidence="3" key="1">
    <citation type="submission" date="2023-03" db="EMBL/GenBank/DDBJ databases">
        <title>Massive genome expansion in bonnet fungi (Mycena s.s.) driven by repeated elements and novel gene families across ecological guilds.</title>
        <authorList>
            <consortium name="Lawrence Berkeley National Laboratory"/>
            <person name="Harder C.B."/>
            <person name="Miyauchi S."/>
            <person name="Viragh M."/>
            <person name="Kuo A."/>
            <person name="Thoen E."/>
            <person name="Andreopoulos B."/>
            <person name="Lu D."/>
            <person name="Skrede I."/>
            <person name="Drula E."/>
            <person name="Henrissat B."/>
            <person name="Morin E."/>
            <person name="Kohler A."/>
            <person name="Barry K."/>
            <person name="LaButti K."/>
            <person name="Morin E."/>
            <person name="Salamov A."/>
            <person name="Lipzen A."/>
            <person name="Mereny Z."/>
            <person name="Hegedus B."/>
            <person name="Baldrian P."/>
            <person name="Stursova M."/>
            <person name="Weitz H."/>
            <person name="Taylor A."/>
            <person name="Grigoriev I.V."/>
            <person name="Nagy L.G."/>
            <person name="Martin F."/>
            <person name="Kauserud H."/>
        </authorList>
    </citation>
    <scope>NUCLEOTIDE SEQUENCE</scope>
    <source>
        <strain evidence="3">CBHHK188m</strain>
    </source>
</reference>
<accession>A0AAD7NJD3</accession>
<dbReference type="InterPro" id="IPR001138">
    <property type="entry name" value="Zn2Cys6_DnaBD"/>
</dbReference>
<dbReference type="PROSITE" id="PS00463">
    <property type="entry name" value="ZN2_CY6_FUNGAL_1"/>
    <property type="match status" value="1"/>
</dbReference>
<dbReference type="Proteomes" id="UP001215280">
    <property type="component" value="Unassembled WGS sequence"/>
</dbReference>
<evidence type="ECO:0000313" key="3">
    <source>
        <dbReference type="EMBL" id="KAJ7763195.1"/>
    </source>
</evidence>
<sequence>MNMGDKGIFTHTEALAYLSHEPGKGHGRYHTGVENCRPSYPLDTSRGYAGAGSPAPAPRPHSHALPPVTAHESPFALEPTGSGGLSFAGHPYSEGRQWPQTIRITEVKHTGPKKQTLACFFCRSRKIACAPKSVDDTEGRTCGQCERRGFECKYPKESKRGQHNRIRGQLTS</sequence>
<proteinExistence type="predicted"/>
<dbReference type="GO" id="GO:0008270">
    <property type="term" value="F:zinc ion binding"/>
    <property type="evidence" value="ECO:0007669"/>
    <property type="project" value="InterPro"/>
</dbReference>
<dbReference type="AlphaFoldDB" id="A0AAD7NJD3"/>
<feature type="region of interest" description="Disordered" evidence="1">
    <location>
        <begin position="42"/>
        <end position="63"/>
    </location>
</feature>
<feature type="domain" description="Zn(2)-C6 fungal-type" evidence="2">
    <location>
        <begin position="118"/>
        <end position="154"/>
    </location>
</feature>
<evidence type="ECO:0000313" key="4">
    <source>
        <dbReference type="Proteomes" id="UP001215280"/>
    </source>
</evidence>
<evidence type="ECO:0000259" key="2">
    <source>
        <dbReference type="PROSITE" id="PS50048"/>
    </source>
</evidence>
<comment type="caution">
    <text evidence="3">The sequence shown here is derived from an EMBL/GenBank/DDBJ whole genome shotgun (WGS) entry which is preliminary data.</text>
</comment>
<keyword evidence="4" id="KW-1185">Reference proteome</keyword>
<dbReference type="EMBL" id="JARJLG010000041">
    <property type="protein sequence ID" value="KAJ7763195.1"/>
    <property type="molecule type" value="Genomic_DNA"/>
</dbReference>
<organism evidence="3 4">
    <name type="scientific">Mycena maculata</name>
    <dbReference type="NCBI Taxonomy" id="230809"/>
    <lineage>
        <taxon>Eukaryota</taxon>
        <taxon>Fungi</taxon>
        <taxon>Dikarya</taxon>
        <taxon>Basidiomycota</taxon>
        <taxon>Agaricomycotina</taxon>
        <taxon>Agaricomycetes</taxon>
        <taxon>Agaricomycetidae</taxon>
        <taxon>Agaricales</taxon>
        <taxon>Marasmiineae</taxon>
        <taxon>Mycenaceae</taxon>
        <taxon>Mycena</taxon>
    </lineage>
</organism>
<dbReference type="Gene3D" id="4.10.240.10">
    <property type="entry name" value="Zn(2)-C6 fungal-type DNA-binding domain"/>
    <property type="match status" value="1"/>
</dbReference>
<dbReference type="SUPFAM" id="SSF57701">
    <property type="entry name" value="Zn2/Cys6 DNA-binding domain"/>
    <property type="match status" value="1"/>
</dbReference>
<gene>
    <name evidence="3" type="ORF">DFH07DRAFT_399919</name>
</gene>
<dbReference type="Pfam" id="PF00172">
    <property type="entry name" value="Zn_clus"/>
    <property type="match status" value="1"/>
</dbReference>